<name>A0A9X1X1L0_9SPHI</name>
<evidence type="ECO:0008006" key="4">
    <source>
        <dbReference type="Google" id="ProtNLM"/>
    </source>
</evidence>
<evidence type="ECO:0000313" key="2">
    <source>
        <dbReference type="EMBL" id="MCJ8209499.1"/>
    </source>
</evidence>
<evidence type="ECO:0000256" key="1">
    <source>
        <dbReference type="SAM" id="SignalP"/>
    </source>
</evidence>
<proteinExistence type="predicted"/>
<evidence type="ECO:0000313" key="3">
    <source>
        <dbReference type="Proteomes" id="UP001139450"/>
    </source>
</evidence>
<dbReference type="RefSeq" id="WP_245129337.1">
    <property type="nucleotide sequence ID" value="NZ_JALJEJ010000003.1"/>
</dbReference>
<keyword evidence="1" id="KW-0732">Signal</keyword>
<dbReference type="Gene3D" id="3.10.450.360">
    <property type="match status" value="1"/>
</dbReference>
<sequence>MKKIILTAAVAVTLCTSAFAIDKEKAKAESKTSNVSYQALNQFEAQFSGAENVNWSSTNFGEKAEFVLDDVKMSAFYNRTGEFLGTTQAVAYKKLPSSAKKEIESRYKDYTVGEVIKYESAENTDGLDRLLGSVEPVAYFVDLKNNNEEIVVRVTPQAGVYYYTKLK</sequence>
<protein>
    <recommendedName>
        <fullName evidence="4">Beta-lactamase-inhibitor-like PepSY-like domain-containing protein</fullName>
    </recommendedName>
</protein>
<feature type="signal peptide" evidence="1">
    <location>
        <begin position="1"/>
        <end position="20"/>
    </location>
</feature>
<dbReference type="SUPFAM" id="SSF160574">
    <property type="entry name" value="BT0923-like"/>
    <property type="match status" value="1"/>
</dbReference>
<accession>A0A9X1X1L0</accession>
<organism evidence="2 3">
    <name type="scientific">Mucilaginibacter straminoryzae</name>
    <dbReference type="NCBI Taxonomy" id="2932774"/>
    <lineage>
        <taxon>Bacteria</taxon>
        <taxon>Pseudomonadati</taxon>
        <taxon>Bacteroidota</taxon>
        <taxon>Sphingobacteriia</taxon>
        <taxon>Sphingobacteriales</taxon>
        <taxon>Sphingobacteriaceae</taxon>
        <taxon>Mucilaginibacter</taxon>
    </lineage>
</organism>
<comment type="caution">
    <text evidence="2">The sequence shown here is derived from an EMBL/GenBank/DDBJ whole genome shotgun (WGS) entry which is preliminary data.</text>
</comment>
<dbReference type="EMBL" id="JALJEJ010000003">
    <property type="protein sequence ID" value="MCJ8209499.1"/>
    <property type="molecule type" value="Genomic_DNA"/>
</dbReference>
<feature type="chain" id="PRO_5040846852" description="Beta-lactamase-inhibitor-like PepSY-like domain-containing protein" evidence="1">
    <location>
        <begin position="21"/>
        <end position="167"/>
    </location>
</feature>
<reference evidence="2" key="1">
    <citation type="submission" date="2022-04" db="EMBL/GenBank/DDBJ databases">
        <title>Mucilaginibacter sp. RS28 isolated from freshwater.</title>
        <authorList>
            <person name="Ko S.-R."/>
        </authorList>
    </citation>
    <scope>NUCLEOTIDE SEQUENCE</scope>
    <source>
        <strain evidence="2">RS28</strain>
    </source>
</reference>
<keyword evidence="3" id="KW-1185">Reference proteome</keyword>
<dbReference type="Proteomes" id="UP001139450">
    <property type="component" value="Unassembled WGS sequence"/>
</dbReference>
<dbReference type="AlphaFoldDB" id="A0A9X1X1L0"/>
<gene>
    <name evidence="2" type="ORF">MUY27_07245</name>
</gene>